<organism evidence="5 6">
    <name type="scientific">Pseudidiomarina aquimaris</name>
    <dbReference type="NCBI Taxonomy" id="641841"/>
    <lineage>
        <taxon>Bacteria</taxon>
        <taxon>Pseudomonadati</taxon>
        <taxon>Pseudomonadota</taxon>
        <taxon>Gammaproteobacteria</taxon>
        <taxon>Alteromonadales</taxon>
        <taxon>Idiomarinaceae</taxon>
        <taxon>Pseudidiomarina</taxon>
    </lineage>
</organism>
<evidence type="ECO:0008006" key="7">
    <source>
        <dbReference type="Google" id="ProtNLM"/>
    </source>
</evidence>
<name>A0A432XAP1_9GAMM</name>
<dbReference type="OrthoDB" id="9815903at2"/>
<dbReference type="InterPro" id="IPR050708">
    <property type="entry name" value="T6SS_VgrG/RHS"/>
</dbReference>
<feature type="compositionally biased region" description="Low complexity" evidence="2">
    <location>
        <begin position="376"/>
        <end position="390"/>
    </location>
</feature>
<keyword evidence="1" id="KW-0677">Repeat</keyword>
<sequence length="575" mass="61933">MSRTYDQVSGQLKQVGAASAVGNELHYLAYYYGRFGNLDSQTMESNNGAMSVTESYSYDDLHRLTGSSLSSGGSISYSYDATGNLTQKSDYASSMTYGSSGKSNAGNAGPNAVLSATLVGGGSTSFSYDNNGNLISGAGKAITYNALNKPTQITAGGSTVNFAYDANWQRFKKTVSGNRTVYYIDDSVEVEQVDDTTITRTYIDDIAIVKRTKYAGLSLASHEITYTLRDRLGSVVTLTDHNNHILEHRSYDPFGKPRYGTMLPSSAATLFDVVGGTPFTLRGFTDHEHIDEAQLIHMNGRVYDYNLGRFLSIDPFVQAPGNSQSLNPYSYIMNNPLAGTDPSGYALVQGSIDCIESMAACATVLNGGTPTKNDFSGAAASNGSAPSSDGSDSDVEAEELGAPGEVGVSENHTLAITPKSDKIDADVLFEQLDYDPNGRSEFANAVLNPLDALEAKEAADDAVELTKEAFPNIRTAWNNVADAFRHATWNYLMTKKLGVDAAKEFGDAHERYSGNALGETTMDLYNNNVGRILGSNPDFKVEEAKRVILRAIRQGDLRTKPFEIIGGSENVETDY</sequence>
<evidence type="ECO:0000313" key="6">
    <source>
        <dbReference type="Proteomes" id="UP000286678"/>
    </source>
</evidence>
<dbReference type="PANTHER" id="PTHR32305:SF15">
    <property type="entry name" value="PROTEIN RHSA-RELATED"/>
    <property type="match status" value="1"/>
</dbReference>
<evidence type="ECO:0000313" key="5">
    <source>
        <dbReference type="EMBL" id="RUO45814.1"/>
    </source>
</evidence>
<feature type="region of interest" description="Disordered" evidence="2">
    <location>
        <begin position="376"/>
        <end position="410"/>
    </location>
</feature>
<evidence type="ECO:0000256" key="1">
    <source>
        <dbReference type="ARBA" id="ARBA00022737"/>
    </source>
</evidence>
<dbReference type="Proteomes" id="UP000286678">
    <property type="component" value="Unassembled WGS sequence"/>
</dbReference>
<dbReference type="InterPro" id="IPR022385">
    <property type="entry name" value="Rhs_assc_core"/>
</dbReference>
<dbReference type="InterPro" id="IPR006530">
    <property type="entry name" value="YD"/>
</dbReference>
<dbReference type="AlphaFoldDB" id="A0A432XAP1"/>
<gene>
    <name evidence="5" type="ORF">CWE21_13325</name>
</gene>
<dbReference type="NCBIfam" id="TIGR03696">
    <property type="entry name" value="Rhs_assc_core"/>
    <property type="match status" value="1"/>
</dbReference>
<dbReference type="PANTHER" id="PTHR32305">
    <property type="match status" value="1"/>
</dbReference>
<dbReference type="Pfam" id="PF25023">
    <property type="entry name" value="TEN_YD-shell"/>
    <property type="match status" value="1"/>
</dbReference>
<comment type="caution">
    <text evidence="5">The sequence shown here is derived from an EMBL/GenBank/DDBJ whole genome shotgun (WGS) entry which is preliminary data.</text>
</comment>
<evidence type="ECO:0000256" key="2">
    <source>
        <dbReference type="SAM" id="MobiDB-lite"/>
    </source>
</evidence>
<dbReference type="Pfam" id="PF22322">
    <property type="entry name" value="DUF6973"/>
    <property type="match status" value="1"/>
</dbReference>
<feature type="domain" description="DUF6973" evidence="3">
    <location>
        <begin position="446"/>
        <end position="552"/>
    </location>
</feature>
<reference evidence="6" key="1">
    <citation type="journal article" date="2018" name="Front. Microbiol.">
        <title>Genome-Based Analysis Reveals the Taxonomy and Diversity of the Family Idiomarinaceae.</title>
        <authorList>
            <person name="Liu Y."/>
            <person name="Lai Q."/>
            <person name="Shao Z."/>
        </authorList>
    </citation>
    <scope>NUCLEOTIDE SEQUENCE [LARGE SCALE GENOMIC DNA]</scope>
    <source>
        <strain evidence="6">SW15</strain>
    </source>
</reference>
<feature type="domain" description="Teneurin-like YD-shell" evidence="4">
    <location>
        <begin position="28"/>
        <end position="336"/>
    </location>
</feature>
<accession>A0A432XAP1</accession>
<dbReference type="EMBL" id="PIPT01000017">
    <property type="protein sequence ID" value="RUO45814.1"/>
    <property type="molecule type" value="Genomic_DNA"/>
</dbReference>
<evidence type="ECO:0000259" key="4">
    <source>
        <dbReference type="Pfam" id="PF25023"/>
    </source>
</evidence>
<keyword evidence="6" id="KW-1185">Reference proteome</keyword>
<evidence type="ECO:0000259" key="3">
    <source>
        <dbReference type="Pfam" id="PF22322"/>
    </source>
</evidence>
<proteinExistence type="predicted"/>
<dbReference type="InterPro" id="IPR056823">
    <property type="entry name" value="TEN-like_YD-shell"/>
</dbReference>
<dbReference type="RefSeq" id="WP_126834903.1">
    <property type="nucleotide sequence ID" value="NZ_PIPT01000017.1"/>
</dbReference>
<dbReference type="NCBIfam" id="TIGR01643">
    <property type="entry name" value="YD_repeat_2x"/>
    <property type="match status" value="1"/>
</dbReference>
<dbReference type="Gene3D" id="2.180.10.10">
    <property type="entry name" value="RHS repeat-associated core"/>
    <property type="match status" value="1"/>
</dbReference>
<protein>
    <recommendedName>
        <fullName evidence="7">RHS repeat-associated core domain-containing protein</fullName>
    </recommendedName>
</protein>
<dbReference type="InterPro" id="IPR054246">
    <property type="entry name" value="DUF6973"/>
</dbReference>